<evidence type="ECO:0000313" key="2">
    <source>
        <dbReference type="EMBL" id="SHE77503.1"/>
    </source>
</evidence>
<dbReference type="AlphaFoldDB" id="A0A1M4W8T0"/>
<evidence type="ECO:0000256" key="1">
    <source>
        <dbReference type="ARBA" id="ARBA00005254"/>
    </source>
</evidence>
<dbReference type="OrthoDB" id="8452484at2"/>
<comment type="similarity">
    <text evidence="1">Belongs to the enoyl-CoA hydratase/isomerase family.</text>
</comment>
<dbReference type="PANTHER" id="PTHR42964">
    <property type="entry name" value="ENOYL-COA HYDRATASE"/>
    <property type="match status" value="1"/>
</dbReference>
<dbReference type="EMBL" id="FQUL01000023">
    <property type="protein sequence ID" value="SHE77503.1"/>
    <property type="molecule type" value="Genomic_DNA"/>
</dbReference>
<dbReference type="STRING" id="1121881.SAMN02745225_01583"/>
<accession>A0A1M4W8T0</accession>
<dbReference type="GO" id="GO:0003824">
    <property type="term" value="F:catalytic activity"/>
    <property type="evidence" value="ECO:0007669"/>
    <property type="project" value="UniProtKB-ARBA"/>
</dbReference>
<dbReference type="InterPro" id="IPR051683">
    <property type="entry name" value="Enoyl-CoA_Hydratase/Isomerase"/>
</dbReference>
<reference evidence="3" key="1">
    <citation type="submission" date="2016-11" db="EMBL/GenBank/DDBJ databases">
        <authorList>
            <person name="Varghese N."/>
            <person name="Submissions S."/>
        </authorList>
    </citation>
    <scope>NUCLEOTIDE SEQUENCE [LARGE SCALE GENOMIC DNA]</scope>
    <source>
        <strain evidence="3">DSM 19514</strain>
    </source>
</reference>
<sequence length="252" mass="27928">MTTYLEVDRSTVTVVLLNRPEKHNALNQQMIDELVSTLRDLQNDREVKVVILGANGRNFCAGGDLEEFYAAHVASPEENYRAVDPGMSLFQLAFQLSKPLVVASKGVCRGGGVGLAGLGHINITETKTSFALTELRLGLFPYGIFPLLAKNMGERRALELALTSREFDSTMAQQFGLVDEVVDDSLERARELAAEISKASLYSLQSGLELYNLSMSRYDQGFFKHAGVLRAVSFKTSELGERVDLFLRRNRS</sequence>
<dbReference type="Pfam" id="PF00378">
    <property type="entry name" value="ECH_1"/>
    <property type="match status" value="1"/>
</dbReference>
<organism evidence="2 3">
    <name type="scientific">Ferrithrix thermotolerans DSM 19514</name>
    <dbReference type="NCBI Taxonomy" id="1121881"/>
    <lineage>
        <taxon>Bacteria</taxon>
        <taxon>Bacillati</taxon>
        <taxon>Actinomycetota</taxon>
        <taxon>Acidimicrobiia</taxon>
        <taxon>Acidimicrobiales</taxon>
        <taxon>Acidimicrobiaceae</taxon>
        <taxon>Ferrithrix</taxon>
    </lineage>
</organism>
<dbReference type="Proteomes" id="UP000184295">
    <property type="component" value="Unassembled WGS sequence"/>
</dbReference>
<dbReference type="InterPro" id="IPR001753">
    <property type="entry name" value="Enoyl-CoA_hydra/iso"/>
</dbReference>
<dbReference type="CDD" id="cd06558">
    <property type="entry name" value="crotonase-like"/>
    <property type="match status" value="1"/>
</dbReference>
<dbReference type="PANTHER" id="PTHR42964:SF1">
    <property type="entry name" value="POLYKETIDE BIOSYNTHESIS ENOYL-COA HYDRATASE PKSH-RELATED"/>
    <property type="match status" value="1"/>
</dbReference>
<dbReference type="InterPro" id="IPR029045">
    <property type="entry name" value="ClpP/crotonase-like_dom_sf"/>
</dbReference>
<dbReference type="SUPFAM" id="SSF52096">
    <property type="entry name" value="ClpP/crotonase"/>
    <property type="match status" value="1"/>
</dbReference>
<evidence type="ECO:0000313" key="3">
    <source>
        <dbReference type="Proteomes" id="UP000184295"/>
    </source>
</evidence>
<dbReference type="RefSeq" id="WP_072791031.1">
    <property type="nucleotide sequence ID" value="NZ_FQUL01000023.1"/>
</dbReference>
<protein>
    <submittedName>
        <fullName evidence="2">Methylglutaconyl-CoA hydratase</fullName>
    </submittedName>
</protein>
<keyword evidence="3" id="KW-1185">Reference proteome</keyword>
<dbReference type="Gene3D" id="3.90.226.10">
    <property type="entry name" value="2-enoyl-CoA Hydratase, Chain A, domain 1"/>
    <property type="match status" value="1"/>
</dbReference>
<gene>
    <name evidence="2" type="ORF">SAMN02745225_01583</name>
</gene>
<proteinExistence type="inferred from homology"/>
<name>A0A1M4W8T0_9ACTN</name>